<proteinExistence type="predicted"/>
<evidence type="ECO:0000313" key="2">
    <source>
        <dbReference type="Proteomes" id="UP000053424"/>
    </source>
</evidence>
<sequence>MIVDTRESQKRTEGTICPTNSMNCERRMRRVGVDDVMGNNLHHTRRKSFEEGIIFLHDPTLPTYWTIP</sequence>
<dbReference type="Proteomes" id="UP000053424">
    <property type="component" value="Unassembled WGS sequence"/>
</dbReference>
<reference evidence="1 2" key="1">
    <citation type="submission" date="2014-04" db="EMBL/GenBank/DDBJ databases">
        <authorList>
            <consortium name="DOE Joint Genome Institute"/>
            <person name="Kuo A."/>
            <person name="Gay G."/>
            <person name="Dore J."/>
            <person name="Kohler A."/>
            <person name="Nagy L.G."/>
            <person name="Floudas D."/>
            <person name="Copeland A."/>
            <person name="Barry K.W."/>
            <person name="Cichocki N."/>
            <person name="Veneault-Fourrey C."/>
            <person name="LaButti K."/>
            <person name="Lindquist E.A."/>
            <person name="Lipzen A."/>
            <person name="Lundell T."/>
            <person name="Morin E."/>
            <person name="Murat C."/>
            <person name="Sun H."/>
            <person name="Tunlid A."/>
            <person name="Henrissat B."/>
            <person name="Grigoriev I.V."/>
            <person name="Hibbett D.S."/>
            <person name="Martin F."/>
            <person name="Nordberg H.P."/>
            <person name="Cantor M.N."/>
            <person name="Hua S.X."/>
        </authorList>
    </citation>
    <scope>NUCLEOTIDE SEQUENCE [LARGE SCALE GENOMIC DNA]</scope>
    <source>
        <strain evidence="2">h7</strain>
    </source>
</reference>
<dbReference type="EMBL" id="KN831796">
    <property type="protein sequence ID" value="KIM37537.1"/>
    <property type="molecule type" value="Genomic_DNA"/>
</dbReference>
<evidence type="ECO:0000313" key="1">
    <source>
        <dbReference type="EMBL" id="KIM37537.1"/>
    </source>
</evidence>
<accession>A0A0C2Y926</accession>
<name>A0A0C2Y926_HEBCY</name>
<organism evidence="1 2">
    <name type="scientific">Hebeloma cylindrosporum</name>
    <dbReference type="NCBI Taxonomy" id="76867"/>
    <lineage>
        <taxon>Eukaryota</taxon>
        <taxon>Fungi</taxon>
        <taxon>Dikarya</taxon>
        <taxon>Basidiomycota</taxon>
        <taxon>Agaricomycotina</taxon>
        <taxon>Agaricomycetes</taxon>
        <taxon>Agaricomycetidae</taxon>
        <taxon>Agaricales</taxon>
        <taxon>Agaricineae</taxon>
        <taxon>Hymenogastraceae</taxon>
        <taxon>Hebeloma</taxon>
    </lineage>
</organism>
<reference evidence="2" key="2">
    <citation type="submission" date="2015-01" db="EMBL/GenBank/DDBJ databases">
        <title>Evolutionary Origins and Diversification of the Mycorrhizal Mutualists.</title>
        <authorList>
            <consortium name="DOE Joint Genome Institute"/>
            <consortium name="Mycorrhizal Genomics Consortium"/>
            <person name="Kohler A."/>
            <person name="Kuo A."/>
            <person name="Nagy L.G."/>
            <person name="Floudas D."/>
            <person name="Copeland A."/>
            <person name="Barry K.W."/>
            <person name="Cichocki N."/>
            <person name="Veneault-Fourrey C."/>
            <person name="LaButti K."/>
            <person name="Lindquist E.A."/>
            <person name="Lipzen A."/>
            <person name="Lundell T."/>
            <person name="Morin E."/>
            <person name="Murat C."/>
            <person name="Riley R."/>
            <person name="Ohm R."/>
            <person name="Sun H."/>
            <person name="Tunlid A."/>
            <person name="Henrissat B."/>
            <person name="Grigoriev I.V."/>
            <person name="Hibbett D.S."/>
            <person name="Martin F."/>
        </authorList>
    </citation>
    <scope>NUCLEOTIDE SEQUENCE [LARGE SCALE GENOMIC DNA]</scope>
    <source>
        <strain evidence="2">h7</strain>
    </source>
</reference>
<dbReference type="HOGENOM" id="CLU_2794222_0_0_1"/>
<protein>
    <submittedName>
        <fullName evidence="1">Uncharacterized protein</fullName>
    </submittedName>
</protein>
<keyword evidence="2" id="KW-1185">Reference proteome</keyword>
<gene>
    <name evidence="1" type="ORF">M413DRAFT_448355</name>
</gene>
<dbReference type="AlphaFoldDB" id="A0A0C2Y926"/>